<gene>
    <name evidence="1" type="ORF">MTR67_032584</name>
</gene>
<sequence>MQKPPRTPS</sequence>
<protein>
    <submittedName>
        <fullName evidence="1">Uncharacterized protein</fullName>
    </submittedName>
</protein>
<dbReference type="EMBL" id="CP133618">
    <property type="protein sequence ID" value="WMV39199.1"/>
    <property type="molecule type" value="Genomic_DNA"/>
</dbReference>
<keyword evidence="2" id="KW-1185">Reference proteome</keyword>
<accession>A0AAF0ZJA4</accession>
<dbReference type="Proteomes" id="UP001234989">
    <property type="component" value="Chromosome 7"/>
</dbReference>
<evidence type="ECO:0000313" key="2">
    <source>
        <dbReference type="Proteomes" id="UP001234989"/>
    </source>
</evidence>
<reference evidence="1" key="1">
    <citation type="submission" date="2023-08" db="EMBL/GenBank/DDBJ databases">
        <title>A de novo genome assembly of Solanum verrucosum Schlechtendal, a Mexican diploid species geographically isolated from the other diploid A-genome species in potato relatives.</title>
        <authorList>
            <person name="Hosaka K."/>
        </authorList>
    </citation>
    <scope>NUCLEOTIDE SEQUENCE</scope>
    <source>
        <tissue evidence="1">Young leaves</tissue>
    </source>
</reference>
<proteinExistence type="predicted"/>
<name>A0AAF0ZJA4_SOLVR</name>
<evidence type="ECO:0000313" key="1">
    <source>
        <dbReference type="EMBL" id="WMV39199.1"/>
    </source>
</evidence>
<organism evidence="1 2">
    <name type="scientific">Solanum verrucosum</name>
    <dbReference type="NCBI Taxonomy" id="315347"/>
    <lineage>
        <taxon>Eukaryota</taxon>
        <taxon>Viridiplantae</taxon>
        <taxon>Streptophyta</taxon>
        <taxon>Embryophyta</taxon>
        <taxon>Tracheophyta</taxon>
        <taxon>Spermatophyta</taxon>
        <taxon>Magnoliopsida</taxon>
        <taxon>eudicotyledons</taxon>
        <taxon>Gunneridae</taxon>
        <taxon>Pentapetalae</taxon>
        <taxon>asterids</taxon>
        <taxon>lamiids</taxon>
        <taxon>Solanales</taxon>
        <taxon>Solanaceae</taxon>
        <taxon>Solanoideae</taxon>
        <taxon>Solaneae</taxon>
        <taxon>Solanum</taxon>
    </lineage>
</organism>